<feature type="region of interest" description="Disordered" evidence="4">
    <location>
        <begin position="1"/>
        <end position="23"/>
    </location>
</feature>
<dbReference type="PRINTS" id="PR00150">
    <property type="entry name" value="PEPCARBXLASE"/>
</dbReference>
<reference evidence="5 6" key="1">
    <citation type="submission" date="2018-08" db="EMBL/GenBank/DDBJ databases">
        <title>Fulvimarina sp. 85, whole genome shotgun sequence.</title>
        <authorList>
            <person name="Tuo L."/>
        </authorList>
    </citation>
    <scope>NUCLEOTIDE SEQUENCE [LARGE SCALE GENOMIC DNA]</scope>
    <source>
        <strain evidence="5 6">85</strain>
    </source>
</reference>
<proteinExistence type="predicted"/>
<dbReference type="PROSITE" id="PS00393">
    <property type="entry name" value="PEPCASE_2"/>
    <property type="match status" value="1"/>
</dbReference>
<sequence>MSIAMRDNQTEKPFAEGAQTRESAVAEGGFEQGGASVRGLLLQQLSSVVRRRHPDLARVLNGTLSVRDLDEALWLDGLQAIAAWFQLLTIAEEYTATSRRRAIERRGSADAVLGSFSNVIGQFMADGGSGDEVRRTLAGLRVGPTMTAHPTETKRVTVLEIHRRIYRTLTEAEEQRWSPRERDELIERLRGEIELLWLTGELRLEKPSVDQEVAWGLHFFREILFETGPKLGDVLTAAIRRHASENSTPVSPNLRFATWIGGDRDGNPFVTADLTRAALSEYRKSALASYLKPLERLIVELSVSTSVCMIPETFRDALEGALGLSGRREAIASRNLNEPFRQFVCAVAARLRATLAGDAGERRETDAMPYRSPSEMRGEIQALHQALVEIGAPAVAERLVRPLLWQLEIFGFHTASLDIRQNATIVNKVVAELLNLGRDEDDHVQKGEPGWSERLREALRSDRKPDLDAADLSDDARETVALFRVMREAKTRDNRAIGAFILSMTESADDMIACHLLARWGGITAGDDPSAATTLAIVPLFETIDDLRAAPDILDEMIAIPAIRRSLRECGDRQEIMLGYSDSNKDGGFLTSNWELSKAQRLLHDVGVKRRVRVSFFHGRGGSVSRGGAPTGRAIAAQPAETVDGALRLTEQGEVVSSKFANKGTALHNLEILSASVLAHTLKSPRERELKDDAEFKEAMEALSGLSQTAYADLISTDGFIDYFNQSSPVEELALLNIGSRPARRFGGSPKDLSELRAIPWVFAWSQNRHLMTGWYGIGTAFDSFVKVRGEDGMKLLQSMFRNSRLFRLIVDEVEKQHYQCDPAIGAEYAKLVKNETVRDTIFGKIEAEYELTRRMLVEVTGTKDLAERFPVHKRQIDRVAAQLEGVHRLQVELLSRVRGTADVREADPRALDALLLSIHCTSAGLGWTG</sequence>
<dbReference type="PANTHER" id="PTHR30523:SF32">
    <property type="entry name" value="PHOSPHOENOLPYRUVATE CARBOXYLASE"/>
    <property type="match status" value="1"/>
</dbReference>
<dbReference type="GO" id="GO:0015977">
    <property type="term" value="P:carbon fixation"/>
    <property type="evidence" value="ECO:0007669"/>
    <property type="project" value="InterPro"/>
</dbReference>
<accession>A0A371X177</accession>
<dbReference type="SUPFAM" id="SSF51621">
    <property type="entry name" value="Phosphoenolpyruvate/pyruvate domain"/>
    <property type="match status" value="1"/>
</dbReference>
<evidence type="ECO:0000313" key="6">
    <source>
        <dbReference type="Proteomes" id="UP000264310"/>
    </source>
</evidence>
<comment type="caution">
    <text evidence="5">The sequence shown here is derived from an EMBL/GenBank/DDBJ whole genome shotgun (WGS) entry which is preliminary data.</text>
</comment>
<dbReference type="Gene3D" id="1.20.1440.90">
    <property type="entry name" value="Phosphoenolpyruvate/pyruvate domain"/>
    <property type="match status" value="1"/>
</dbReference>
<dbReference type="InterPro" id="IPR033129">
    <property type="entry name" value="PEPCASE_His_AS"/>
</dbReference>
<evidence type="ECO:0000313" key="5">
    <source>
        <dbReference type="EMBL" id="RFC62988.1"/>
    </source>
</evidence>
<evidence type="ECO:0000256" key="1">
    <source>
        <dbReference type="ARBA" id="ARBA00003670"/>
    </source>
</evidence>
<evidence type="ECO:0000256" key="3">
    <source>
        <dbReference type="PROSITE-ProRule" id="PRU10112"/>
    </source>
</evidence>
<dbReference type="InterPro" id="IPR021135">
    <property type="entry name" value="PEP_COase"/>
</dbReference>
<keyword evidence="6" id="KW-1185">Reference proteome</keyword>
<protein>
    <recommendedName>
        <fullName evidence="2">Phosphoenolpyruvate carboxylase</fullName>
    </recommendedName>
</protein>
<organism evidence="5 6">
    <name type="scientific">Fulvimarina endophytica</name>
    <dbReference type="NCBI Taxonomy" id="2293836"/>
    <lineage>
        <taxon>Bacteria</taxon>
        <taxon>Pseudomonadati</taxon>
        <taxon>Pseudomonadota</taxon>
        <taxon>Alphaproteobacteria</taxon>
        <taxon>Hyphomicrobiales</taxon>
        <taxon>Aurantimonadaceae</taxon>
        <taxon>Fulvimarina</taxon>
    </lineage>
</organism>
<dbReference type="InterPro" id="IPR015813">
    <property type="entry name" value="Pyrv/PenolPyrv_kinase-like_dom"/>
</dbReference>
<dbReference type="GO" id="GO:0006099">
    <property type="term" value="P:tricarboxylic acid cycle"/>
    <property type="evidence" value="ECO:0007669"/>
    <property type="project" value="InterPro"/>
</dbReference>
<dbReference type="Pfam" id="PF00311">
    <property type="entry name" value="PEPcase"/>
    <property type="match status" value="1"/>
</dbReference>
<name>A0A371X177_9HYPH</name>
<gene>
    <name evidence="5" type="ORF">DYI37_13660</name>
</gene>
<dbReference type="RefSeq" id="WP_116683805.1">
    <property type="nucleotide sequence ID" value="NZ_QURL01000005.1"/>
</dbReference>
<dbReference type="OrthoDB" id="9768133at2"/>
<evidence type="ECO:0000256" key="4">
    <source>
        <dbReference type="SAM" id="MobiDB-lite"/>
    </source>
</evidence>
<evidence type="ECO:0000256" key="2">
    <source>
        <dbReference type="ARBA" id="ARBA00022419"/>
    </source>
</evidence>
<dbReference type="PANTHER" id="PTHR30523">
    <property type="entry name" value="PHOSPHOENOLPYRUVATE CARBOXYLASE"/>
    <property type="match status" value="1"/>
</dbReference>
<dbReference type="AlphaFoldDB" id="A0A371X177"/>
<dbReference type="GO" id="GO:0005829">
    <property type="term" value="C:cytosol"/>
    <property type="evidence" value="ECO:0007669"/>
    <property type="project" value="TreeGrafter"/>
</dbReference>
<dbReference type="Proteomes" id="UP000264310">
    <property type="component" value="Unassembled WGS sequence"/>
</dbReference>
<dbReference type="GO" id="GO:0008964">
    <property type="term" value="F:phosphoenolpyruvate carboxylase activity"/>
    <property type="evidence" value="ECO:0007669"/>
    <property type="project" value="InterPro"/>
</dbReference>
<feature type="active site" evidence="3">
    <location>
        <position position="585"/>
    </location>
</feature>
<dbReference type="EMBL" id="QURL01000005">
    <property type="protein sequence ID" value="RFC62988.1"/>
    <property type="molecule type" value="Genomic_DNA"/>
</dbReference>
<keyword evidence="5" id="KW-0670">Pyruvate</keyword>
<comment type="function">
    <text evidence="1">Forms oxaloacetate, a four-carbon dicarboxylic acid source for the tricarboxylic acid cycle.</text>
</comment>